<dbReference type="EMBL" id="QVMU01000013">
    <property type="protein sequence ID" value="RJX70028.1"/>
    <property type="molecule type" value="Genomic_DNA"/>
</dbReference>
<evidence type="ECO:0000313" key="3">
    <source>
        <dbReference type="Proteomes" id="UP000273252"/>
    </source>
</evidence>
<gene>
    <name evidence="2" type="ORF">DZ860_14160</name>
</gene>
<proteinExistence type="predicted"/>
<dbReference type="OrthoDB" id="9855866at2"/>
<keyword evidence="3" id="KW-1185">Reference proteome</keyword>
<evidence type="ECO:0000313" key="2">
    <source>
        <dbReference type="EMBL" id="RJX70028.1"/>
    </source>
</evidence>
<feature type="transmembrane region" description="Helical" evidence="1">
    <location>
        <begin position="197"/>
        <end position="215"/>
    </location>
</feature>
<reference evidence="2 3" key="1">
    <citation type="submission" date="2018-08" db="EMBL/GenBank/DDBJ databases">
        <title>Vibrio isolated from the Eastern China Marginal Seas.</title>
        <authorList>
            <person name="Li Y."/>
        </authorList>
    </citation>
    <scope>NUCLEOTIDE SEQUENCE [LARGE SCALE GENOMIC DNA]</scope>
    <source>
        <strain evidence="2 3">BEI233</strain>
    </source>
</reference>
<keyword evidence="1" id="KW-0812">Transmembrane</keyword>
<sequence>MQDQGLAHFESVEDFKRAFLPTHQACVEAGKNLATSEEKIKTNAAIVEKLYEELDGCLDDINDYFRIHRNTLDASLEKLTSSEGPSNTLDKERKASKAFSQVLQEGKLLITLSNQVPLDEHIDVQLDKNFRQLCTDVHETLDILSNIRQAEDEYFARCKVLGDEKRAEEKRKIEAQLRLDAEAQVVADRRQSLKKKLLCTGVFIFAVAGFIMSQMA</sequence>
<name>A0A3A6QDN9_9VIBR</name>
<organism evidence="2 3">
    <name type="scientific">Vibrio sinensis</name>
    <dbReference type="NCBI Taxonomy" id="2302434"/>
    <lineage>
        <taxon>Bacteria</taxon>
        <taxon>Pseudomonadati</taxon>
        <taxon>Pseudomonadota</taxon>
        <taxon>Gammaproteobacteria</taxon>
        <taxon>Vibrionales</taxon>
        <taxon>Vibrionaceae</taxon>
        <taxon>Vibrio</taxon>
    </lineage>
</organism>
<dbReference type="AlphaFoldDB" id="A0A3A6QDN9"/>
<accession>A0A3A6QDN9</accession>
<dbReference type="RefSeq" id="WP_120032366.1">
    <property type="nucleotide sequence ID" value="NZ_QVMU01000013.1"/>
</dbReference>
<evidence type="ECO:0000256" key="1">
    <source>
        <dbReference type="SAM" id="Phobius"/>
    </source>
</evidence>
<keyword evidence="1" id="KW-1133">Transmembrane helix</keyword>
<dbReference type="Proteomes" id="UP000273252">
    <property type="component" value="Unassembled WGS sequence"/>
</dbReference>
<keyword evidence="1" id="KW-0472">Membrane</keyword>
<protein>
    <submittedName>
        <fullName evidence="2">Uncharacterized protein</fullName>
    </submittedName>
</protein>
<comment type="caution">
    <text evidence="2">The sequence shown here is derived from an EMBL/GenBank/DDBJ whole genome shotgun (WGS) entry which is preliminary data.</text>
</comment>